<keyword evidence="2" id="KW-0251">Elongation factor</keyword>
<dbReference type="Pfam" id="PF01272">
    <property type="entry name" value="GreA_GreB"/>
    <property type="match status" value="1"/>
</dbReference>
<reference evidence="2" key="1">
    <citation type="submission" date="2021-01" db="EMBL/GenBank/DDBJ databases">
        <title>Marivirga sp. nov., isolated from intertidal surface sediments.</title>
        <authorList>
            <person name="Zhang M."/>
        </authorList>
    </citation>
    <scope>NUCLEOTIDE SEQUENCE</scope>
    <source>
        <strain evidence="2">SM1354</strain>
    </source>
</reference>
<dbReference type="GO" id="GO:0003746">
    <property type="term" value="F:translation elongation factor activity"/>
    <property type="evidence" value="ECO:0007669"/>
    <property type="project" value="UniProtKB-KW"/>
</dbReference>
<name>A0A937DF52_9BACT</name>
<keyword evidence="3" id="KW-1185">Reference proteome</keyword>
<dbReference type="GO" id="GO:0032784">
    <property type="term" value="P:regulation of DNA-templated transcription elongation"/>
    <property type="evidence" value="ECO:0007669"/>
    <property type="project" value="InterPro"/>
</dbReference>
<evidence type="ECO:0000313" key="2">
    <source>
        <dbReference type="EMBL" id="MBL0765872.1"/>
    </source>
</evidence>
<dbReference type="GO" id="GO:0003677">
    <property type="term" value="F:DNA binding"/>
    <property type="evidence" value="ECO:0007669"/>
    <property type="project" value="InterPro"/>
</dbReference>
<dbReference type="RefSeq" id="WP_201921303.1">
    <property type="nucleotide sequence ID" value="NZ_JAERQG010000002.1"/>
</dbReference>
<dbReference type="InterPro" id="IPR023459">
    <property type="entry name" value="Tscrpt_elong_fac_GreA/B_fam"/>
</dbReference>
<dbReference type="GO" id="GO:0006354">
    <property type="term" value="P:DNA-templated transcription elongation"/>
    <property type="evidence" value="ECO:0007669"/>
    <property type="project" value="TreeGrafter"/>
</dbReference>
<accession>A0A937DF52</accession>
<evidence type="ECO:0000313" key="3">
    <source>
        <dbReference type="Proteomes" id="UP000642920"/>
    </source>
</evidence>
<evidence type="ECO:0000259" key="1">
    <source>
        <dbReference type="Pfam" id="PF01272"/>
    </source>
</evidence>
<dbReference type="PANTHER" id="PTHR30437">
    <property type="entry name" value="TRANSCRIPTION ELONGATION FACTOR GREA"/>
    <property type="match status" value="1"/>
</dbReference>
<dbReference type="PIRSF" id="PIRSF006092">
    <property type="entry name" value="GreA_GreB"/>
    <property type="match status" value="1"/>
</dbReference>
<dbReference type="InterPro" id="IPR036953">
    <property type="entry name" value="GreA/GreB_C_sf"/>
</dbReference>
<dbReference type="EMBL" id="JAERQG010000002">
    <property type="protein sequence ID" value="MBL0765872.1"/>
    <property type="molecule type" value="Genomic_DNA"/>
</dbReference>
<protein>
    <submittedName>
        <fullName evidence="2">GreA/GreB family elongation factor</fullName>
    </submittedName>
</protein>
<dbReference type="Proteomes" id="UP000642920">
    <property type="component" value="Unassembled WGS sequence"/>
</dbReference>
<dbReference type="InterPro" id="IPR001437">
    <property type="entry name" value="Tscrpt_elong_fac_GreA/B_C"/>
</dbReference>
<proteinExistence type="predicted"/>
<dbReference type="SUPFAM" id="SSF54534">
    <property type="entry name" value="FKBP-like"/>
    <property type="match status" value="1"/>
</dbReference>
<comment type="caution">
    <text evidence="2">The sequence shown here is derived from an EMBL/GenBank/DDBJ whole genome shotgun (WGS) entry which is preliminary data.</text>
</comment>
<dbReference type="Gene3D" id="3.10.50.30">
    <property type="entry name" value="Transcription elongation factor, GreA/GreB, C-terminal domain"/>
    <property type="match status" value="1"/>
</dbReference>
<sequence length="167" mass="18835">MSRAFVKEDDQEEAPFVPPRAALPNSVVNYVTPNGMSQLYNEKDSLIDQREKIQALEDEKIRRHELAIVNGKLTLLEQRINSARVILPDDQPQNEIRFGATVELSIDNKISTFQIVGADESNVKDGKIAFFSPIAKTIIGKKKNDKAVLKLGKEKRSIEIKQISYLN</sequence>
<organism evidence="2 3">
    <name type="scientific">Marivirga atlantica</name>
    <dbReference type="NCBI Taxonomy" id="1548457"/>
    <lineage>
        <taxon>Bacteria</taxon>
        <taxon>Pseudomonadati</taxon>
        <taxon>Bacteroidota</taxon>
        <taxon>Cytophagia</taxon>
        <taxon>Cytophagales</taxon>
        <taxon>Marivirgaceae</taxon>
        <taxon>Marivirga</taxon>
    </lineage>
</organism>
<keyword evidence="2" id="KW-0648">Protein biosynthesis</keyword>
<feature type="domain" description="Transcription elongation factor GreA/GreB C-terminal" evidence="1">
    <location>
        <begin position="92"/>
        <end position="165"/>
    </location>
</feature>
<dbReference type="AlphaFoldDB" id="A0A937DF52"/>
<dbReference type="GO" id="GO:0070063">
    <property type="term" value="F:RNA polymerase binding"/>
    <property type="evidence" value="ECO:0007669"/>
    <property type="project" value="InterPro"/>
</dbReference>
<dbReference type="PANTHER" id="PTHR30437:SF4">
    <property type="entry name" value="TRANSCRIPTION ELONGATION FACTOR GREA"/>
    <property type="match status" value="1"/>
</dbReference>
<gene>
    <name evidence="2" type="ORF">JKP34_11460</name>
</gene>